<gene>
    <name evidence="2" type="ORF">MICPUCDRAFT_32645</name>
</gene>
<dbReference type="OMA" id="SDTPYCC"/>
<evidence type="ECO:0000313" key="2">
    <source>
        <dbReference type="EMBL" id="EEH59154.1"/>
    </source>
</evidence>
<dbReference type="PANTHER" id="PTHR31152:SF1">
    <property type="entry name" value="PLAC8 FAMILY PROTEIN"/>
    <property type="match status" value="1"/>
</dbReference>
<sequence>MGRHQPPPGVGAVAMPGSKKDKQEGRKAYTNTWAAGDIHKACCANPGFCCVALFCPCCVAYSQRKTLMFGDLTNYTCCNGDMCISGKVGEKNCPEFCLCCEVTCCFASAVATSRFMIQDEMRVENTKCDNCIIGFMICLQQLACIFRIAACITQNEQIERCADILDCVADSVYCSVCACMQTQQHEQIKLRDPAARAPGEIQGAMQPPPPPQQQQQPPPQPGYGQPAYGQPAYGQPVQPGYGQPAPAYGQPAYGQPVQPQYQQPPPRRPRGEPSGAPPAPSSPSSSSSRSPRPSRARPTRARPSAPRSRSA</sequence>
<name>C1MN29_MICPC</name>
<accession>C1MN29</accession>
<dbReference type="Proteomes" id="UP000001876">
    <property type="component" value="Unassembled WGS sequence"/>
</dbReference>
<proteinExistence type="predicted"/>
<protein>
    <submittedName>
        <fullName evidence="2">Predicted protein</fullName>
    </submittedName>
</protein>
<feature type="compositionally biased region" description="Low complexity" evidence="1">
    <location>
        <begin position="282"/>
        <end position="291"/>
    </location>
</feature>
<evidence type="ECO:0000313" key="3">
    <source>
        <dbReference type="Proteomes" id="UP000001876"/>
    </source>
</evidence>
<dbReference type="KEGG" id="mpp:MICPUCDRAFT_32645"/>
<dbReference type="GeneID" id="9682470"/>
<dbReference type="RefSeq" id="XP_003057509.1">
    <property type="nucleotide sequence ID" value="XM_003057463.1"/>
</dbReference>
<dbReference type="OrthoDB" id="998115at2759"/>
<dbReference type="AlphaFoldDB" id="C1MN29"/>
<feature type="region of interest" description="Disordered" evidence="1">
    <location>
        <begin position="1"/>
        <end position="23"/>
    </location>
</feature>
<feature type="region of interest" description="Disordered" evidence="1">
    <location>
        <begin position="199"/>
        <end position="311"/>
    </location>
</feature>
<dbReference type="STRING" id="564608.C1MN29"/>
<feature type="compositionally biased region" description="Pro residues" evidence="1">
    <location>
        <begin position="206"/>
        <end position="221"/>
    </location>
</feature>
<feature type="compositionally biased region" description="Low complexity" evidence="1">
    <location>
        <begin position="301"/>
        <end position="311"/>
    </location>
</feature>
<dbReference type="PANTHER" id="PTHR31152">
    <property type="entry name" value="PLAC8 FAMILY PROTEIN"/>
    <property type="match status" value="1"/>
</dbReference>
<keyword evidence="3" id="KW-1185">Reference proteome</keyword>
<dbReference type="eggNOG" id="ENOG502QW3V">
    <property type="taxonomic scope" value="Eukaryota"/>
</dbReference>
<reference evidence="2 3" key="1">
    <citation type="journal article" date="2009" name="Science">
        <title>Green evolution and dynamic adaptations revealed by genomes of the marine picoeukaryotes Micromonas.</title>
        <authorList>
            <person name="Worden A.Z."/>
            <person name="Lee J.H."/>
            <person name="Mock T."/>
            <person name="Rouze P."/>
            <person name="Simmons M.P."/>
            <person name="Aerts A.L."/>
            <person name="Allen A.E."/>
            <person name="Cuvelier M.L."/>
            <person name="Derelle E."/>
            <person name="Everett M.V."/>
            <person name="Foulon E."/>
            <person name="Grimwood J."/>
            <person name="Gundlach H."/>
            <person name="Henrissat B."/>
            <person name="Napoli C."/>
            <person name="McDonald S.M."/>
            <person name="Parker M.S."/>
            <person name="Rombauts S."/>
            <person name="Salamov A."/>
            <person name="Von Dassow P."/>
            <person name="Badger J.H."/>
            <person name="Coutinho P.M."/>
            <person name="Demir E."/>
            <person name="Dubchak I."/>
            <person name="Gentemann C."/>
            <person name="Eikrem W."/>
            <person name="Gready J.E."/>
            <person name="John U."/>
            <person name="Lanier W."/>
            <person name="Lindquist E.A."/>
            <person name="Lucas S."/>
            <person name="Mayer K.F."/>
            <person name="Moreau H."/>
            <person name="Not F."/>
            <person name="Otillar R."/>
            <person name="Panaud O."/>
            <person name="Pangilinan J."/>
            <person name="Paulsen I."/>
            <person name="Piegu B."/>
            <person name="Poliakov A."/>
            <person name="Robbens S."/>
            <person name="Schmutz J."/>
            <person name="Toulza E."/>
            <person name="Wyss T."/>
            <person name="Zelensky A."/>
            <person name="Zhou K."/>
            <person name="Armbrust E.V."/>
            <person name="Bhattacharya D."/>
            <person name="Goodenough U.W."/>
            <person name="Van de Peer Y."/>
            <person name="Grigoriev I.V."/>
        </authorList>
    </citation>
    <scope>NUCLEOTIDE SEQUENCE [LARGE SCALE GENOMIC DNA]</scope>
    <source>
        <strain evidence="2 3">CCMP1545</strain>
    </source>
</reference>
<organism evidence="3">
    <name type="scientific">Micromonas pusilla (strain CCMP1545)</name>
    <name type="common">Picoplanktonic green alga</name>
    <dbReference type="NCBI Taxonomy" id="564608"/>
    <lineage>
        <taxon>Eukaryota</taxon>
        <taxon>Viridiplantae</taxon>
        <taxon>Chlorophyta</taxon>
        <taxon>Mamiellophyceae</taxon>
        <taxon>Mamiellales</taxon>
        <taxon>Mamiellaceae</taxon>
        <taxon>Micromonas</taxon>
    </lineage>
</organism>
<dbReference type="EMBL" id="GG663737">
    <property type="protein sequence ID" value="EEH59154.1"/>
    <property type="molecule type" value="Genomic_DNA"/>
</dbReference>
<evidence type="ECO:0000256" key="1">
    <source>
        <dbReference type="SAM" id="MobiDB-lite"/>
    </source>
</evidence>
<feature type="compositionally biased region" description="Low complexity" evidence="1">
    <location>
        <begin position="222"/>
        <end position="236"/>
    </location>
</feature>